<gene>
    <name evidence="9" type="primary">pgl</name>
    <name evidence="9" type="ORF">SAMEA4535761_01393</name>
</gene>
<dbReference type="InterPro" id="IPR004555">
    <property type="entry name" value="G6PDH_assembly_OpcA"/>
</dbReference>
<comment type="catalytic activity">
    <reaction evidence="1">
        <text>6-phospho-D-glucono-1,5-lactone + H2O = 6-phospho-D-gluconate + H(+)</text>
        <dbReference type="Rhea" id="RHEA:12556"/>
        <dbReference type="ChEBI" id="CHEBI:15377"/>
        <dbReference type="ChEBI" id="CHEBI:15378"/>
        <dbReference type="ChEBI" id="CHEBI:57955"/>
        <dbReference type="ChEBI" id="CHEBI:58759"/>
        <dbReference type="EC" id="3.1.1.31"/>
    </reaction>
</comment>
<evidence type="ECO:0000259" key="8">
    <source>
        <dbReference type="Pfam" id="PF20171"/>
    </source>
</evidence>
<evidence type="ECO:0000256" key="1">
    <source>
        <dbReference type="ARBA" id="ARBA00000832"/>
    </source>
</evidence>
<dbReference type="CDD" id="cd01400">
    <property type="entry name" value="6PGL"/>
    <property type="match status" value="1"/>
</dbReference>
<dbReference type="EMBL" id="LT906467">
    <property type="protein sequence ID" value="SNV73072.1"/>
    <property type="molecule type" value="Genomic_DNA"/>
</dbReference>
<dbReference type="Pfam" id="PF01182">
    <property type="entry name" value="Glucosamine_iso"/>
    <property type="match status" value="1"/>
</dbReference>
<dbReference type="PANTHER" id="PTHR38658">
    <property type="entry name" value="OXPP CYCLE PROTEIN OPCA-RELATED"/>
    <property type="match status" value="1"/>
</dbReference>
<dbReference type="InterPro" id="IPR005900">
    <property type="entry name" value="6-phosphogluconolactonase_DevB"/>
</dbReference>
<dbReference type="InterPro" id="IPR046801">
    <property type="entry name" value="OpcA_G6PD_N"/>
</dbReference>
<evidence type="ECO:0000259" key="6">
    <source>
        <dbReference type="Pfam" id="PF01182"/>
    </source>
</evidence>
<dbReference type="PANTHER" id="PTHR38658:SF1">
    <property type="entry name" value="OXPP CYCLE PROTEIN OPCA-RELATED"/>
    <property type="match status" value="1"/>
</dbReference>
<dbReference type="UniPathway" id="UPA00115">
    <property type="reaction ID" value="UER00409"/>
</dbReference>
<keyword evidence="9" id="KW-0378">Hydrolase</keyword>
<dbReference type="Pfam" id="PF10128">
    <property type="entry name" value="OpcA_G6PD_assem"/>
    <property type="match status" value="1"/>
</dbReference>
<evidence type="ECO:0000256" key="4">
    <source>
        <dbReference type="ARBA" id="ARBA00013198"/>
    </source>
</evidence>
<dbReference type="NCBIfam" id="TIGR01198">
    <property type="entry name" value="pgl"/>
    <property type="match status" value="1"/>
</dbReference>
<dbReference type="EC" id="3.1.1.31" evidence="4"/>
<dbReference type="GO" id="GO:0017057">
    <property type="term" value="F:6-phosphogluconolactonase activity"/>
    <property type="evidence" value="ECO:0007669"/>
    <property type="project" value="UniProtKB-EC"/>
</dbReference>
<dbReference type="Pfam" id="PF20171">
    <property type="entry name" value="OpcA_G6PD_C"/>
    <property type="match status" value="1"/>
</dbReference>
<name>A0A239ZP94_9CORY</name>
<evidence type="ECO:0000313" key="9">
    <source>
        <dbReference type="EMBL" id="SNV73072.1"/>
    </source>
</evidence>
<feature type="domain" description="Glucose-6-phosphate dehydrogenase assembly protein OpcA N-terminal" evidence="7">
    <location>
        <begin position="52"/>
        <end position="156"/>
    </location>
</feature>
<accession>A0A239ZP94</accession>
<dbReference type="InterPro" id="IPR006148">
    <property type="entry name" value="Glc/Gal-6P_isomerase"/>
</dbReference>
<dbReference type="SUPFAM" id="SSF100950">
    <property type="entry name" value="NagB/RpiA/CoA transferase-like"/>
    <property type="match status" value="1"/>
</dbReference>
<dbReference type="AlphaFoldDB" id="A0A239ZP94"/>
<comment type="function">
    <text evidence="2">Hydrolysis of 6-phosphogluconolactone to 6-phosphogluconate.</text>
</comment>
<reference evidence="9 10" key="1">
    <citation type="submission" date="2017-06" db="EMBL/GenBank/DDBJ databases">
        <authorList>
            <consortium name="Pathogen Informatics"/>
        </authorList>
    </citation>
    <scope>NUCLEOTIDE SEQUENCE [LARGE SCALE GENOMIC DNA]</scope>
    <source>
        <strain evidence="9 10">NCTC13015</strain>
    </source>
</reference>
<dbReference type="GO" id="GO:0006098">
    <property type="term" value="P:pentose-phosphate shunt"/>
    <property type="evidence" value="ECO:0007669"/>
    <property type="project" value="UniProtKB-UniPathway"/>
</dbReference>
<evidence type="ECO:0000256" key="3">
    <source>
        <dbReference type="ARBA" id="ARBA00004961"/>
    </source>
</evidence>
<protein>
    <recommendedName>
        <fullName evidence="5">6-phosphogluconolactonase</fullName>
        <ecNumber evidence="4">3.1.1.31</ecNumber>
    </recommendedName>
</protein>
<evidence type="ECO:0000313" key="10">
    <source>
        <dbReference type="Proteomes" id="UP000215374"/>
    </source>
</evidence>
<feature type="domain" description="Glucose-6-phosphate dehydrogenase assembly protein OpcA C-terminal" evidence="8">
    <location>
        <begin position="164"/>
        <end position="298"/>
    </location>
</feature>
<evidence type="ECO:0000256" key="5">
    <source>
        <dbReference type="ARBA" id="ARBA00020337"/>
    </source>
</evidence>
<sequence length="557" mass="58466">MIISLPDTTTRQIAGALLKAQENFSMATGRVLTLLVAAPETEDSEAILETVRAATRENPARVIVLLLGDASAPTSMNADLIIAAHSGASEMVVMRLFGELTDHLDAVVTPLLLPDTPIVAWWPGRAPAKPVASQLGAIAQRRITNARADDSAEPLRTLVEGYHPGDSDMAWSRITPWRGVVASALDRYADDPVQSVSIAGDPADPAVLLAAGWLAACLDVEVTRSPIAQPRKGVPVEHLALHCEKGDITVDVLDAHTARVAVPGSPASHVALGARSDASCLAEELRHLDDDVTYARALQATTLVREADTAPAHVVDVVRVADRPALVDAAADRLLALLAAIQADAAGGLHGDGVPRVVLTGGTAGIELLAKLAERAESSDVDVARIEFFFGDERNVPATHPDSNEGQAREALLDPLSVPAERIHGWGLDGGEMDEAVAAYERALDEYAPRGFDLHLLGMGGEGHINSLFPDTDAVRESRARAIAVTDSPKPPAERATLTLPAVRGSERVWLLVSGAEKAEAAGHVARGASPEDWPAAGARGSHETVLFVSEDAAGAL</sequence>
<dbReference type="GO" id="GO:0005975">
    <property type="term" value="P:carbohydrate metabolic process"/>
    <property type="evidence" value="ECO:0007669"/>
    <property type="project" value="InterPro"/>
</dbReference>
<evidence type="ECO:0000259" key="7">
    <source>
        <dbReference type="Pfam" id="PF10128"/>
    </source>
</evidence>
<dbReference type="InterPro" id="IPR046802">
    <property type="entry name" value="OpcA_G6PD_C"/>
</dbReference>
<evidence type="ECO:0000256" key="2">
    <source>
        <dbReference type="ARBA" id="ARBA00002681"/>
    </source>
</evidence>
<proteinExistence type="predicted"/>
<dbReference type="Gene3D" id="3.40.50.1360">
    <property type="match status" value="1"/>
</dbReference>
<feature type="domain" description="Glucosamine/galactosamine-6-phosphate isomerase" evidence="6">
    <location>
        <begin position="324"/>
        <end position="546"/>
    </location>
</feature>
<dbReference type="InterPro" id="IPR037171">
    <property type="entry name" value="NagB/RpiA_transferase-like"/>
</dbReference>
<organism evidence="9 10">
    <name type="scientific">Corynebacterium imitans</name>
    <dbReference type="NCBI Taxonomy" id="156978"/>
    <lineage>
        <taxon>Bacteria</taxon>
        <taxon>Bacillati</taxon>
        <taxon>Actinomycetota</taxon>
        <taxon>Actinomycetes</taxon>
        <taxon>Mycobacteriales</taxon>
        <taxon>Corynebacteriaceae</taxon>
        <taxon>Corynebacterium</taxon>
    </lineage>
</organism>
<comment type="pathway">
    <text evidence="3">Carbohydrate degradation; pentose phosphate pathway; D-ribulose 5-phosphate from D-glucose 6-phosphate (oxidative stage): step 2/3.</text>
</comment>
<dbReference type="Proteomes" id="UP000215374">
    <property type="component" value="Chromosome 1"/>
</dbReference>